<dbReference type="AlphaFoldDB" id="A0A101M2P1"/>
<protein>
    <submittedName>
        <fullName evidence="2">Uncharacterized protein</fullName>
    </submittedName>
</protein>
<accession>A0A101M2P1</accession>
<feature type="compositionally biased region" description="Basic and acidic residues" evidence="1">
    <location>
        <begin position="40"/>
        <end position="50"/>
    </location>
</feature>
<keyword evidence="2" id="KW-0496">Mitochondrion</keyword>
<organism evidence="2">
    <name type="scientific">Picea glauca</name>
    <name type="common">White spruce</name>
    <name type="synonym">Pinus glauca</name>
    <dbReference type="NCBI Taxonomy" id="3330"/>
    <lineage>
        <taxon>Eukaryota</taxon>
        <taxon>Viridiplantae</taxon>
        <taxon>Streptophyta</taxon>
        <taxon>Embryophyta</taxon>
        <taxon>Tracheophyta</taxon>
        <taxon>Spermatophyta</taxon>
        <taxon>Pinopsida</taxon>
        <taxon>Pinidae</taxon>
        <taxon>Conifers I</taxon>
        <taxon>Pinales</taxon>
        <taxon>Pinaceae</taxon>
        <taxon>Picea</taxon>
    </lineage>
</organism>
<feature type="region of interest" description="Disordered" evidence="1">
    <location>
        <begin position="37"/>
        <end position="64"/>
    </location>
</feature>
<name>A0A101M2P1_PICGL</name>
<feature type="compositionally biased region" description="Polar residues" evidence="1">
    <location>
        <begin position="51"/>
        <end position="64"/>
    </location>
</feature>
<evidence type="ECO:0000256" key="1">
    <source>
        <dbReference type="SAM" id="MobiDB-lite"/>
    </source>
</evidence>
<dbReference type="EMBL" id="LKAM01000002">
    <property type="protein sequence ID" value="KUM49797.1"/>
    <property type="molecule type" value="Genomic_DNA"/>
</dbReference>
<comment type="caution">
    <text evidence="2">The sequence shown here is derived from an EMBL/GenBank/DDBJ whole genome shotgun (WGS) entry which is preliminary data.</text>
</comment>
<evidence type="ECO:0000313" key="2">
    <source>
        <dbReference type="EMBL" id="KUM49797.1"/>
    </source>
</evidence>
<reference evidence="2" key="1">
    <citation type="journal article" date="2015" name="Genome Biol. Evol.">
        <title>Organellar Genomes of White Spruce (Picea glauca): Assembly and Annotation.</title>
        <authorList>
            <person name="Jackman S.D."/>
            <person name="Warren R.L."/>
            <person name="Gibb E.A."/>
            <person name="Vandervalk B.P."/>
            <person name="Mohamadi H."/>
            <person name="Chu J."/>
            <person name="Raymond A."/>
            <person name="Pleasance S."/>
            <person name="Coope R."/>
            <person name="Wildung M.R."/>
            <person name="Ritland C.E."/>
            <person name="Bousquet J."/>
            <person name="Jones S.J."/>
            <person name="Bohlmann J."/>
            <person name="Birol I."/>
        </authorList>
    </citation>
    <scope>NUCLEOTIDE SEQUENCE [LARGE SCALE GENOMIC DNA]</scope>
    <source>
        <tissue evidence="2">Flushing bud</tissue>
    </source>
</reference>
<gene>
    <name evidence="2" type="ORF">ABT39_MTgene3024</name>
</gene>
<proteinExistence type="predicted"/>
<geneLocation type="mitochondrion" evidence="2"/>
<sequence length="64" mass="6966">MKYISFGGAVQLQILCQVGQYNRIRLSVWSSVGETNLDANGREASDRSTNTRDAASDSSILKAD</sequence>